<dbReference type="Gene3D" id="2.60.120.10">
    <property type="entry name" value="Jelly Rolls"/>
    <property type="match status" value="1"/>
</dbReference>
<evidence type="ECO:0000313" key="12">
    <source>
        <dbReference type="EMBL" id="QLL34029.1"/>
    </source>
</evidence>
<dbReference type="PANTHER" id="PTHR23418:SF0">
    <property type="entry name" value="ACIREDUCTONE DIOXYGENASE"/>
    <property type="match status" value="1"/>
</dbReference>
<keyword evidence="5 11" id="KW-0479">Metal-binding</keyword>
<accession>A0A7G3ZKJ3</accession>
<evidence type="ECO:0000256" key="1">
    <source>
        <dbReference type="ARBA" id="ARBA00000428"/>
    </source>
</evidence>
<dbReference type="OrthoDB" id="1867259at2759"/>
<comment type="subcellular location">
    <subcellularLocation>
        <location evidence="11">Cytoplasm</location>
    </subcellularLocation>
    <subcellularLocation>
        <location evidence="11">Nucleus</location>
    </subcellularLocation>
</comment>
<feature type="binding site" evidence="11">
    <location>
        <position position="87"/>
    </location>
    <ligand>
        <name>Ni(2+)</name>
        <dbReference type="ChEBI" id="CHEBI:49786"/>
        <note>for nickel-dependent acireductone dioxygenase activity</note>
    </ligand>
</feature>
<keyword evidence="9 11" id="KW-0486">Methionine biosynthesis</keyword>
<dbReference type="GO" id="GO:0010309">
    <property type="term" value="F:acireductone dioxygenase [iron(II)-requiring] activity"/>
    <property type="evidence" value="ECO:0007669"/>
    <property type="project" value="UniProtKB-UniRule"/>
</dbReference>
<comment type="pathway">
    <text evidence="11">Amino-acid biosynthesis; L-methionine biosynthesis via salvage pathway; L-methionine from S-methyl-5-thio-alpha-D-ribose 1-phosphate: step 5/6.</text>
</comment>
<evidence type="ECO:0000256" key="4">
    <source>
        <dbReference type="ARBA" id="ARBA00022605"/>
    </source>
</evidence>
<gene>
    <name evidence="11" type="primary">ADI1</name>
    <name evidence="12" type="ORF">HG536_0F03540</name>
</gene>
<comment type="function">
    <text evidence="11">Catalyzes 2 different reactions between oxygen and the acireductone 1,2-dihydroxy-3-keto-5-methylthiopentene (DHK-MTPene) depending upon the metal bound in the active site. Fe-containing acireductone dioxygenase (Fe-ARD) produces formate and 2-keto-4-methylthiobutyrate (KMTB), the alpha-ketoacid precursor of methionine in the methionine recycle pathway. Ni-containing acireductone dioxygenase (Ni-ARD) produces methylthiopropionate, carbon monoxide and formate, and does not lie on the methionine recycle pathway.</text>
</comment>
<evidence type="ECO:0000256" key="5">
    <source>
        <dbReference type="ARBA" id="ARBA00022723"/>
    </source>
</evidence>
<feature type="binding site" evidence="11">
    <location>
        <position position="91"/>
    </location>
    <ligand>
        <name>Ni(2+)</name>
        <dbReference type="ChEBI" id="CHEBI:49786"/>
        <note>for nickel-dependent acireductone dioxygenase activity</note>
    </ligand>
</feature>
<dbReference type="HAMAP" id="MF_03154">
    <property type="entry name" value="Salvage_MtnD_euk"/>
    <property type="match status" value="1"/>
</dbReference>
<sequence>MVQAYIHDNNYETDFREAHDSGVPVTLEQLSKLGVFYKYLETQEAVDALAEERNYKNRDIVNISRATFPDEQSLLNKLSIFFTEHLHEDEEIRYCLDGEGYFDVRDPISNDWIRIKFEPNDLIIVPAGIYHRFTLTSKNYVKALRLFQDEPKWLAINKPEGDSSTAYQNYVQWVASRQ</sequence>
<organism evidence="12 13">
    <name type="scientific">Torulaspora globosa</name>
    <dbReference type="NCBI Taxonomy" id="48254"/>
    <lineage>
        <taxon>Eukaryota</taxon>
        <taxon>Fungi</taxon>
        <taxon>Dikarya</taxon>
        <taxon>Ascomycota</taxon>
        <taxon>Saccharomycotina</taxon>
        <taxon>Saccharomycetes</taxon>
        <taxon>Saccharomycetales</taxon>
        <taxon>Saccharomycetaceae</taxon>
        <taxon>Torulaspora</taxon>
    </lineage>
</organism>
<comment type="similarity">
    <text evidence="11">Belongs to the acireductone dioxygenase (ARD) family.</text>
</comment>
<dbReference type="UniPathway" id="UPA00904">
    <property type="reaction ID" value="UER00878"/>
</dbReference>
<dbReference type="GO" id="GO:0016151">
    <property type="term" value="F:nickel cation binding"/>
    <property type="evidence" value="ECO:0007669"/>
    <property type="project" value="UniProtKB-UniRule"/>
</dbReference>
<evidence type="ECO:0000256" key="7">
    <source>
        <dbReference type="ARBA" id="ARBA00023002"/>
    </source>
</evidence>
<dbReference type="GO" id="GO:0005506">
    <property type="term" value="F:iron ion binding"/>
    <property type="evidence" value="ECO:0007669"/>
    <property type="project" value="UniProtKB-UniRule"/>
</dbReference>
<feature type="binding site" evidence="11">
    <location>
        <position position="91"/>
    </location>
    <ligand>
        <name>Fe(2+)</name>
        <dbReference type="ChEBI" id="CHEBI:29033"/>
        <note>for iron-dependent acireductone dioxygenase activity</note>
    </ligand>
</feature>
<dbReference type="GO" id="GO:0019509">
    <property type="term" value="P:L-methionine salvage from methylthioadenosine"/>
    <property type="evidence" value="ECO:0007669"/>
    <property type="project" value="UniProtKB-UniRule"/>
</dbReference>
<keyword evidence="13" id="KW-1185">Reference proteome</keyword>
<dbReference type="EC" id="1.13.11.53" evidence="11"/>
<proteinExistence type="inferred from homology"/>
<dbReference type="CDD" id="cd02232">
    <property type="entry name" value="cupin_ARD"/>
    <property type="match status" value="1"/>
</dbReference>
<comment type="catalytic activity">
    <reaction evidence="11">
        <text>1,2-dihydroxy-5-(methylsulfanyl)pent-1-en-3-one + O2 = 3-(methylsulfanyl)propanoate + CO + formate + 2 H(+)</text>
        <dbReference type="Rhea" id="RHEA:14161"/>
        <dbReference type="ChEBI" id="CHEBI:15378"/>
        <dbReference type="ChEBI" id="CHEBI:15379"/>
        <dbReference type="ChEBI" id="CHEBI:15740"/>
        <dbReference type="ChEBI" id="CHEBI:17245"/>
        <dbReference type="ChEBI" id="CHEBI:49016"/>
        <dbReference type="ChEBI" id="CHEBI:49252"/>
        <dbReference type="EC" id="1.13.11.53"/>
    </reaction>
</comment>
<protein>
    <recommendedName>
        <fullName evidence="11">Acireductone dioxygenase</fullName>
    </recommendedName>
    <alternativeName>
        <fullName evidence="11">Acireductone dioxygenase (Fe(2+)-requiring)</fullName>
        <shortName evidence="11">ARD'</shortName>
        <shortName evidence="11">Fe-ARD</shortName>
        <ecNumber evidence="11">1.13.11.54</ecNumber>
    </alternativeName>
    <alternativeName>
        <fullName evidence="11">Acireductone dioxygenase (Ni(2+)-requiring)</fullName>
        <shortName evidence="11">ARD</shortName>
        <shortName evidence="11">Ni-ARD</shortName>
        <ecNumber evidence="11">1.13.11.53</ecNumber>
    </alternativeName>
</protein>
<dbReference type="InterPro" id="IPR004313">
    <property type="entry name" value="ARD"/>
</dbReference>
<evidence type="ECO:0000256" key="9">
    <source>
        <dbReference type="ARBA" id="ARBA00023167"/>
    </source>
</evidence>
<evidence type="ECO:0000256" key="2">
    <source>
        <dbReference type="ARBA" id="ARBA00022490"/>
    </source>
</evidence>
<dbReference type="PANTHER" id="PTHR23418">
    <property type="entry name" value="ACIREDUCTONE DIOXYGENASE"/>
    <property type="match status" value="1"/>
</dbReference>
<dbReference type="GO" id="GO:0005634">
    <property type="term" value="C:nucleus"/>
    <property type="evidence" value="ECO:0007669"/>
    <property type="project" value="UniProtKB-SubCell"/>
</dbReference>
<feature type="binding site" evidence="11">
    <location>
        <position position="87"/>
    </location>
    <ligand>
        <name>Fe(2+)</name>
        <dbReference type="ChEBI" id="CHEBI:29033"/>
        <note>for iron-dependent acireductone dioxygenase activity</note>
    </ligand>
</feature>
<evidence type="ECO:0000256" key="10">
    <source>
        <dbReference type="ARBA" id="ARBA00023242"/>
    </source>
</evidence>
<evidence type="ECO:0000256" key="8">
    <source>
        <dbReference type="ARBA" id="ARBA00023004"/>
    </source>
</evidence>
<dbReference type="InterPro" id="IPR011051">
    <property type="entry name" value="RmlC_Cupin_sf"/>
</dbReference>
<keyword evidence="7 11" id="KW-0560">Oxidoreductase</keyword>
<feature type="binding site" evidence="11">
    <location>
        <position position="131"/>
    </location>
    <ligand>
        <name>Ni(2+)</name>
        <dbReference type="ChEBI" id="CHEBI:49786"/>
        <note>for nickel-dependent acireductone dioxygenase activity</note>
    </ligand>
</feature>
<feature type="binding site" evidence="11">
    <location>
        <position position="85"/>
    </location>
    <ligand>
        <name>Fe(2+)</name>
        <dbReference type="ChEBI" id="CHEBI:29033"/>
        <note>for iron-dependent acireductone dioxygenase activity</note>
    </ligand>
</feature>
<dbReference type="FunFam" id="2.60.120.10:FF:000099">
    <property type="entry name" value="1,2-dihydroxy-3-keto-5-methylthiopentene dioxygenase"/>
    <property type="match status" value="1"/>
</dbReference>
<dbReference type="InterPro" id="IPR027496">
    <property type="entry name" value="ARD_euk"/>
</dbReference>
<evidence type="ECO:0000256" key="11">
    <source>
        <dbReference type="HAMAP-Rule" id="MF_03154"/>
    </source>
</evidence>
<dbReference type="GO" id="GO:0010308">
    <property type="term" value="F:acireductone dioxygenase (Ni2+-requiring) activity"/>
    <property type="evidence" value="ECO:0007669"/>
    <property type="project" value="UniProtKB-UniRule"/>
</dbReference>
<dbReference type="InterPro" id="IPR014710">
    <property type="entry name" value="RmlC-like_jellyroll"/>
</dbReference>
<dbReference type="Proteomes" id="UP000515788">
    <property type="component" value="Chromosome 6"/>
</dbReference>
<keyword evidence="3 11" id="KW-0533">Nickel</keyword>
<feature type="binding site" evidence="11">
    <location>
        <position position="131"/>
    </location>
    <ligand>
        <name>Fe(2+)</name>
        <dbReference type="ChEBI" id="CHEBI:29033"/>
        <note>for iron-dependent acireductone dioxygenase activity</note>
    </ligand>
</feature>
<evidence type="ECO:0000313" key="13">
    <source>
        <dbReference type="Proteomes" id="UP000515788"/>
    </source>
</evidence>
<reference evidence="12 13" key="1">
    <citation type="submission" date="2020-06" db="EMBL/GenBank/DDBJ databases">
        <title>The yeast mating-type switching endonuclease HO is a domesticated member of an unorthodox homing genetic element family.</title>
        <authorList>
            <person name="Coughlan A.Y."/>
            <person name="Lombardi L."/>
            <person name="Braun-Galleani S."/>
            <person name="Martos A.R."/>
            <person name="Galeote V."/>
            <person name="Bigey F."/>
            <person name="Dequin S."/>
            <person name="Byrne K.P."/>
            <person name="Wolfe K.H."/>
        </authorList>
    </citation>
    <scope>NUCLEOTIDE SEQUENCE [LARGE SCALE GENOMIC DNA]</scope>
    <source>
        <strain evidence="12 13">CBS764</strain>
    </source>
</reference>
<evidence type="ECO:0000256" key="6">
    <source>
        <dbReference type="ARBA" id="ARBA00022964"/>
    </source>
</evidence>
<comment type="catalytic activity">
    <reaction evidence="1 11">
        <text>1,2-dihydroxy-5-(methylsulfanyl)pent-1-en-3-one + O2 = 4-methylsulfanyl-2-oxobutanoate + formate + 2 H(+)</text>
        <dbReference type="Rhea" id="RHEA:24504"/>
        <dbReference type="ChEBI" id="CHEBI:15378"/>
        <dbReference type="ChEBI" id="CHEBI:15379"/>
        <dbReference type="ChEBI" id="CHEBI:15740"/>
        <dbReference type="ChEBI" id="CHEBI:16723"/>
        <dbReference type="ChEBI" id="CHEBI:49252"/>
        <dbReference type="EC" id="1.13.11.54"/>
    </reaction>
</comment>
<evidence type="ECO:0000256" key="3">
    <source>
        <dbReference type="ARBA" id="ARBA00022596"/>
    </source>
</evidence>
<feature type="binding site" evidence="11">
    <location>
        <position position="85"/>
    </location>
    <ligand>
        <name>Ni(2+)</name>
        <dbReference type="ChEBI" id="CHEBI:49786"/>
        <note>for nickel-dependent acireductone dioxygenase activity</note>
    </ligand>
</feature>
<keyword evidence="10 11" id="KW-0539">Nucleus</keyword>
<keyword evidence="4 11" id="KW-0028">Amino-acid biosynthesis</keyword>
<dbReference type="SUPFAM" id="SSF51182">
    <property type="entry name" value="RmlC-like cupins"/>
    <property type="match status" value="1"/>
</dbReference>
<keyword evidence="6 11" id="KW-0223">Dioxygenase</keyword>
<keyword evidence="8 11" id="KW-0408">Iron</keyword>
<dbReference type="AlphaFoldDB" id="A0A7G3ZKJ3"/>
<keyword evidence="2 11" id="KW-0963">Cytoplasm</keyword>
<dbReference type="GO" id="GO:0005737">
    <property type="term" value="C:cytoplasm"/>
    <property type="evidence" value="ECO:0007669"/>
    <property type="project" value="UniProtKB-SubCell"/>
</dbReference>
<comment type="cofactor">
    <cofactor evidence="11">
        <name>Fe(2+)</name>
        <dbReference type="ChEBI" id="CHEBI:29033"/>
    </cofactor>
    <cofactor evidence="11">
        <name>Ni(2+)</name>
        <dbReference type="ChEBI" id="CHEBI:49786"/>
    </cofactor>
    <text evidence="11">Binds either 1 Fe or Ni cation per monomer. Iron-binding promotes an acireductone dioxygenase reaction producing 2-keto-4-methylthiobutyrate, while nickel-binding promotes an acireductone dioxygenase reaction producing 3-(methylsulfanyl)propanoate.</text>
</comment>
<name>A0A7G3ZKJ3_9SACH</name>
<dbReference type="Pfam" id="PF03079">
    <property type="entry name" value="ARD"/>
    <property type="match status" value="1"/>
</dbReference>
<dbReference type="EC" id="1.13.11.54" evidence="11"/>
<dbReference type="EMBL" id="CP059251">
    <property type="protein sequence ID" value="QLL34029.1"/>
    <property type="molecule type" value="Genomic_DNA"/>
</dbReference>